<dbReference type="InterPro" id="IPR036291">
    <property type="entry name" value="NAD(P)-bd_dom_sf"/>
</dbReference>
<dbReference type="Ensembl" id="ENSCCRT00010044289.1">
    <property type="protein sequence ID" value="ENSCCRP00010040324.1"/>
    <property type="gene ID" value="ENSCCRG00010017242.1"/>
</dbReference>
<keyword evidence="3" id="KW-1185">Reference proteome</keyword>
<dbReference type="PANTHER" id="PTHR22981">
    <property type="entry name" value="3-HYDROXYISOBUTYRATE DEHYDROGENASE-RELATED"/>
    <property type="match status" value="1"/>
</dbReference>
<sequence>MSMAALFRGYRNFYKRSNKHVELSLVSYRSMASKTPVGFIGLGNMGTPMARNLLKHGYPVIATDVFPESFKELQDSGAQILDCPAEVADKADRIITMLPSSPNVIEVYTGPNGILKKVKKGTLLIDSSTIDPAVSREMAIAAEKMGAVFMDAPVSGGVGAASLAKLTFMVGGVEEEFNAAQELLTSMGANAVYCGQVGSGQTGFRSKAASEDSEHEFRTMLVQ</sequence>
<organism evidence="2 3">
    <name type="scientific">Cyprinus carpio</name>
    <name type="common">Common carp</name>
    <dbReference type="NCBI Taxonomy" id="7962"/>
    <lineage>
        <taxon>Eukaryota</taxon>
        <taxon>Metazoa</taxon>
        <taxon>Chordata</taxon>
        <taxon>Craniata</taxon>
        <taxon>Vertebrata</taxon>
        <taxon>Euteleostomi</taxon>
        <taxon>Actinopterygii</taxon>
        <taxon>Neopterygii</taxon>
        <taxon>Teleostei</taxon>
        <taxon>Ostariophysi</taxon>
        <taxon>Cypriniformes</taxon>
        <taxon>Cyprinidae</taxon>
        <taxon>Cyprininae</taxon>
        <taxon>Cyprinus</taxon>
    </lineage>
</organism>
<dbReference type="SUPFAM" id="SSF51735">
    <property type="entry name" value="NAD(P)-binding Rossmann-fold domains"/>
    <property type="match status" value="1"/>
</dbReference>
<reference evidence="2" key="1">
    <citation type="submission" date="2025-08" db="UniProtKB">
        <authorList>
            <consortium name="Ensembl"/>
        </authorList>
    </citation>
    <scope>IDENTIFICATION</scope>
</reference>
<dbReference type="PANTHER" id="PTHR22981:SF83">
    <property type="entry name" value="3-HYDROXYISOBUTYRATE DEHYDROGENASE"/>
    <property type="match status" value="1"/>
</dbReference>
<dbReference type="FunFam" id="3.40.50.720:FF:000119">
    <property type="entry name" value="3-hydroxyisobutyrate dehydrogenase"/>
    <property type="match status" value="1"/>
</dbReference>
<dbReference type="InterPro" id="IPR002204">
    <property type="entry name" value="3-OH-isobutyrate_DH-rel_CS"/>
</dbReference>
<evidence type="ECO:0000259" key="1">
    <source>
        <dbReference type="Pfam" id="PF03446"/>
    </source>
</evidence>
<accession>A0A8C1K2S1</accession>
<reference evidence="2" key="2">
    <citation type="submission" date="2025-09" db="UniProtKB">
        <authorList>
            <consortium name="Ensembl"/>
        </authorList>
    </citation>
    <scope>IDENTIFICATION</scope>
</reference>
<proteinExistence type="predicted"/>
<dbReference type="Proteomes" id="UP000694427">
    <property type="component" value="Unplaced"/>
</dbReference>
<dbReference type="GO" id="GO:0050661">
    <property type="term" value="F:NADP binding"/>
    <property type="evidence" value="ECO:0007669"/>
    <property type="project" value="InterPro"/>
</dbReference>
<name>A0A8C1K2S1_CYPCA</name>
<dbReference type="GO" id="GO:0008442">
    <property type="term" value="F:3-hydroxyisobutyrate dehydrogenase activity"/>
    <property type="evidence" value="ECO:0007669"/>
    <property type="project" value="TreeGrafter"/>
</dbReference>
<feature type="domain" description="6-phosphogluconate dehydrogenase NADP-binding" evidence="1">
    <location>
        <begin position="37"/>
        <end position="195"/>
    </location>
</feature>
<dbReference type="PROSITE" id="PS00895">
    <property type="entry name" value="3_HYDROXYISOBUT_DH"/>
    <property type="match status" value="1"/>
</dbReference>
<dbReference type="AlphaFoldDB" id="A0A8C1K2S1"/>
<dbReference type="Gene3D" id="3.40.50.720">
    <property type="entry name" value="NAD(P)-binding Rossmann-like Domain"/>
    <property type="match status" value="1"/>
</dbReference>
<dbReference type="Pfam" id="PF03446">
    <property type="entry name" value="NAD_binding_2"/>
    <property type="match status" value="1"/>
</dbReference>
<dbReference type="InterPro" id="IPR006115">
    <property type="entry name" value="6PGDH_NADP-bd"/>
</dbReference>
<evidence type="ECO:0000313" key="2">
    <source>
        <dbReference type="Ensembl" id="ENSCCRP00010040324.1"/>
    </source>
</evidence>
<dbReference type="GO" id="GO:0006574">
    <property type="term" value="P:L-valine catabolic process"/>
    <property type="evidence" value="ECO:0007669"/>
    <property type="project" value="UniProtKB-UniPathway"/>
</dbReference>
<dbReference type="GO" id="GO:0005739">
    <property type="term" value="C:mitochondrion"/>
    <property type="evidence" value="ECO:0007669"/>
    <property type="project" value="TreeGrafter"/>
</dbReference>
<dbReference type="UniPathway" id="UPA00362"/>
<protein>
    <submittedName>
        <fullName evidence="2">3-hydroxyisobutyrate dehydrogenase a</fullName>
    </submittedName>
</protein>
<evidence type="ECO:0000313" key="3">
    <source>
        <dbReference type="Proteomes" id="UP000694427"/>
    </source>
</evidence>